<reference evidence="1" key="1">
    <citation type="submission" date="2022-10" db="EMBL/GenBank/DDBJ databases">
        <title>The WGS of Solirubrobacter ginsenosidimutans DSM 21036.</title>
        <authorList>
            <person name="Jiang Z."/>
        </authorList>
    </citation>
    <scope>NUCLEOTIDE SEQUENCE</scope>
    <source>
        <strain evidence="1">DSM 21036</strain>
    </source>
</reference>
<protein>
    <submittedName>
        <fullName evidence="1">Uncharacterized protein</fullName>
    </submittedName>
</protein>
<comment type="caution">
    <text evidence="1">The sequence shown here is derived from an EMBL/GenBank/DDBJ whole genome shotgun (WGS) entry which is preliminary data.</text>
</comment>
<dbReference type="AlphaFoldDB" id="A0A9X3MN91"/>
<accession>A0A9X3MN91</accession>
<evidence type="ECO:0000313" key="2">
    <source>
        <dbReference type="Proteomes" id="UP001149140"/>
    </source>
</evidence>
<dbReference type="Proteomes" id="UP001149140">
    <property type="component" value="Unassembled WGS sequence"/>
</dbReference>
<proteinExistence type="predicted"/>
<name>A0A9X3MN91_9ACTN</name>
<organism evidence="1 2">
    <name type="scientific">Solirubrobacter ginsenosidimutans</name>
    <dbReference type="NCBI Taxonomy" id="490573"/>
    <lineage>
        <taxon>Bacteria</taxon>
        <taxon>Bacillati</taxon>
        <taxon>Actinomycetota</taxon>
        <taxon>Thermoleophilia</taxon>
        <taxon>Solirubrobacterales</taxon>
        <taxon>Solirubrobacteraceae</taxon>
        <taxon>Solirubrobacter</taxon>
    </lineage>
</organism>
<sequence>MPKRRRIFLPGVAAFHEERRLHASLRVAYESAWREMVPRLELRGYFVEEERRPLRLFFVSNAGNSLTVTFREARDGGTIVTAFGHAPRAVRKAFATLRD</sequence>
<dbReference type="EMBL" id="JAPDOD010000001">
    <property type="protein sequence ID" value="MDA0158741.1"/>
    <property type="molecule type" value="Genomic_DNA"/>
</dbReference>
<evidence type="ECO:0000313" key="1">
    <source>
        <dbReference type="EMBL" id="MDA0158741.1"/>
    </source>
</evidence>
<dbReference type="RefSeq" id="WP_270037337.1">
    <property type="nucleotide sequence ID" value="NZ_JAPDOD010000001.1"/>
</dbReference>
<keyword evidence="2" id="KW-1185">Reference proteome</keyword>
<gene>
    <name evidence="1" type="ORF">OM076_00575</name>
</gene>